<sequence>MKLRTRINYPYLLFLLLMAGAIFAFYYFVILNIVKYISRSMGFY</sequence>
<feature type="transmembrane region" description="Helical" evidence="1">
    <location>
        <begin position="12"/>
        <end position="34"/>
    </location>
</feature>
<keyword evidence="1" id="KW-1133">Transmembrane helix</keyword>
<organism evidence="2">
    <name type="scientific">marine sediment metagenome</name>
    <dbReference type="NCBI Taxonomy" id="412755"/>
    <lineage>
        <taxon>unclassified sequences</taxon>
        <taxon>metagenomes</taxon>
        <taxon>ecological metagenomes</taxon>
    </lineage>
</organism>
<name>X1KE52_9ZZZZ</name>
<reference evidence="2" key="1">
    <citation type="journal article" date="2014" name="Front. Microbiol.">
        <title>High frequency of phylogenetically diverse reductive dehalogenase-homologous genes in deep subseafloor sedimentary metagenomes.</title>
        <authorList>
            <person name="Kawai M."/>
            <person name="Futagami T."/>
            <person name="Toyoda A."/>
            <person name="Takaki Y."/>
            <person name="Nishi S."/>
            <person name="Hori S."/>
            <person name="Arai W."/>
            <person name="Tsubouchi T."/>
            <person name="Morono Y."/>
            <person name="Uchiyama I."/>
            <person name="Ito T."/>
            <person name="Fujiyama A."/>
            <person name="Inagaki F."/>
            <person name="Takami H."/>
        </authorList>
    </citation>
    <scope>NUCLEOTIDE SEQUENCE</scope>
    <source>
        <strain evidence="2">Expedition CK06-06</strain>
    </source>
</reference>
<evidence type="ECO:0000313" key="2">
    <source>
        <dbReference type="EMBL" id="GAI04923.1"/>
    </source>
</evidence>
<proteinExistence type="predicted"/>
<dbReference type="AlphaFoldDB" id="X1KE52"/>
<evidence type="ECO:0000256" key="1">
    <source>
        <dbReference type="SAM" id="Phobius"/>
    </source>
</evidence>
<dbReference type="EMBL" id="BARV01005899">
    <property type="protein sequence ID" value="GAI04923.1"/>
    <property type="molecule type" value="Genomic_DNA"/>
</dbReference>
<protein>
    <submittedName>
        <fullName evidence="2">Uncharacterized protein</fullName>
    </submittedName>
</protein>
<accession>X1KE52</accession>
<comment type="caution">
    <text evidence="2">The sequence shown here is derived from an EMBL/GenBank/DDBJ whole genome shotgun (WGS) entry which is preliminary data.</text>
</comment>
<gene>
    <name evidence="2" type="ORF">S06H3_12005</name>
</gene>
<keyword evidence="1" id="KW-0472">Membrane</keyword>
<keyword evidence="1" id="KW-0812">Transmembrane</keyword>